<gene>
    <name evidence="2" type="ORF">VNI00_012714</name>
    <name evidence="1" type="ORF">VNI00_013487</name>
</gene>
<evidence type="ECO:0000313" key="1">
    <source>
        <dbReference type="EMBL" id="KAK7032117.1"/>
    </source>
</evidence>
<keyword evidence="3" id="KW-1185">Reference proteome</keyword>
<proteinExistence type="predicted"/>
<evidence type="ECO:0000313" key="3">
    <source>
        <dbReference type="Proteomes" id="UP001383192"/>
    </source>
</evidence>
<sequence length="138" mass="15727">MAQNHLDRLETAMVSTHQLMERSNSLAQRLVIENATQARLIEQLNLDKSIANEKLICAQKENQVLVGRLAAAETVANVYRSDNKKLLDEQAYFREEVLAICMKIGCSIDEIVRAIGQKRPFDMDEGDSEQQDPKRRKI</sequence>
<accession>A0AAW0BYX1</accession>
<name>A0AAW0BYX1_9AGAR</name>
<comment type="caution">
    <text evidence="1">The sequence shown here is derived from an EMBL/GenBank/DDBJ whole genome shotgun (WGS) entry which is preliminary data.</text>
</comment>
<dbReference type="EMBL" id="JAYKXP010000068">
    <property type="protein sequence ID" value="KAK7032117.1"/>
    <property type="molecule type" value="Genomic_DNA"/>
</dbReference>
<protein>
    <submittedName>
        <fullName evidence="1">Uncharacterized protein</fullName>
    </submittedName>
</protein>
<dbReference type="Proteomes" id="UP001383192">
    <property type="component" value="Unassembled WGS sequence"/>
</dbReference>
<evidence type="ECO:0000313" key="2">
    <source>
        <dbReference type="EMBL" id="KAK7033493.1"/>
    </source>
</evidence>
<dbReference type="AlphaFoldDB" id="A0AAW0BYX1"/>
<reference evidence="1 3" key="1">
    <citation type="submission" date="2024-01" db="EMBL/GenBank/DDBJ databases">
        <title>A draft genome for a cacao thread blight-causing isolate of Paramarasmius palmivorus.</title>
        <authorList>
            <person name="Baruah I.K."/>
            <person name="Bukari Y."/>
            <person name="Amoako-Attah I."/>
            <person name="Meinhardt L.W."/>
            <person name="Bailey B.A."/>
            <person name="Cohen S.P."/>
        </authorList>
    </citation>
    <scope>NUCLEOTIDE SEQUENCE [LARGE SCALE GENOMIC DNA]</scope>
    <source>
        <strain evidence="1 3">GH-12</strain>
    </source>
</reference>
<dbReference type="EMBL" id="JAYKXP010000061">
    <property type="protein sequence ID" value="KAK7033493.1"/>
    <property type="molecule type" value="Genomic_DNA"/>
</dbReference>
<organism evidence="1 3">
    <name type="scientific">Paramarasmius palmivorus</name>
    <dbReference type="NCBI Taxonomy" id="297713"/>
    <lineage>
        <taxon>Eukaryota</taxon>
        <taxon>Fungi</taxon>
        <taxon>Dikarya</taxon>
        <taxon>Basidiomycota</taxon>
        <taxon>Agaricomycotina</taxon>
        <taxon>Agaricomycetes</taxon>
        <taxon>Agaricomycetidae</taxon>
        <taxon>Agaricales</taxon>
        <taxon>Marasmiineae</taxon>
        <taxon>Marasmiaceae</taxon>
        <taxon>Paramarasmius</taxon>
    </lineage>
</organism>